<evidence type="ECO:0008006" key="3">
    <source>
        <dbReference type="Google" id="ProtNLM"/>
    </source>
</evidence>
<accession>A0AAN6MNI3</accession>
<organism evidence="1 2">
    <name type="scientific">Staphylotrichum tortipilum</name>
    <dbReference type="NCBI Taxonomy" id="2831512"/>
    <lineage>
        <taxon>Eukaryota</taxon>
        <taxon>Fungi</taxon>
        <taxon>Dikarya</taxon>
        <taxon>Ascomycota</taxon>
        <taxon>Pezizomycotina</taxon>
        <taxon>Sordariomycetes</taxon>
        <taxon>Sordariomycetidae</taxon>
        <taxon>Sordariales</taxon>
        <taxon>Chaetomiaceae</taxon>
        <taxon>Staphylotrichum</taxon>
    </lineage>
</organism>
<reference evidence="1" key="1">
    <citation type="journal article" date="2023" name="Mol. Phylogenet. Evol.">
        <title>Genome-scale phylogeny and comparative genomics of the fungal order Sordariales.</title>
        <authorList>
            <person name="Hensen N."/>
            <person name="Bonometti L."/>
            <person name="Westerberg I."/>
            <person name="Brannstrom I.O."/>
            <person name="Guillou S."/>
            <person name="Cros-Aarteil S."/>
            <person name="Calhoun S."/>
            <person name="Haridas S."/>
            <person name="Kuo A."/>
            <person name="Mondo S."/>
            <person name="Pangilinan J."/>
            <person name="Riley R."/>
            <person name="LaButti K."/>
            <person name="Andreopoulos B."/>
            <person name="Lipzen A."/>
            <person name="Chen C."/>
            <person name="Yan M."/>
            <person name="Daum C."/>
            <person name="Ng V."/>
            <person name="Clum A."/>
            <person name="Steindorff A."/>
            <person name="Ohm R.A."/>
            <person name="Martin F."/>
            <person name="Silar P."/>
            <person name="Natvig D.O."/>
            <person name="Lalanne C."/>
            <person name="Gautier V."/>
            <person name="Ament-Velasquez S.L."/>
            <person name="Kruys A."/>
            <person name="Hutchinson M.I."/>
            <person name="Powell A.J."/>
            <person name="Barry K."/>
            <person name="Miller A.N."/>
            <person name="Grigoriev I.V."/>
            <person name="Debuchy R."/>
            <person name="Gladieux P."/>
            <person name="Hiltunen Thoren M."/>
            <person name="Johannesson H."/>
        </authorList>
    </citation>
    <scope>NUCLEOTIDE SEQUENCE</scope>
    <source>
        <strain evidence="1">CBS 103.79</strain>
    </source>
</reference>
<reference evidence="1" key="2">
    <citation type="submission" date="2023-05" db="EMBL/GenBank/DDBJ databases">
        <authorList>
            <consortium name="Lawrence Berkeley National Laboratory"/>
            <person name="Steindorff A."/>
            <person name="Hensen N."/>
            <person name="Bonometti L."/>
            <person name="Westerberg I."/>
            <person name="Brannstrom I.O."/>
            <person name="Guillou S."/>
            <person name="Cros-Aarteil S."/>
            <person name="Calhoun S."/>
            <person name="Haridas S."/>
            <person name="Kuo A."/>
            <person name="Mondo S."/>
            <person name="Pangilinan J."/>
            <person name="Riley R."/>
            <person name="Labutti K."/>
            <person name="Andreopoulos B."/>
            <person name="Lipzen A."/>
            <person name="Chen C."/>
            <person name="Yanf M."/>
            <person name="Daum C."/>
            <person name="Ng V."/>
            <person name="Clum A."/>
            <person name="Ohm R."/>
            <person name="Martin F."/>
            <person name="Silar P."/>
            <person name="Natvig D."/>
            <person name="Lalanne C."/>
            <person name="Gautier V."/>
            <person name="Ament-Velasquez S.L."/>
            <person name="Kruys A."/>
            <person name="Hutchinson M.I."/>
            <person name="Powell A.J."/>
            <person name="Barry K."/>
            <person name="Miller A.N."/>
            <person name="Grigoriev I.V."/>
            <person name="Debuchy R."/>
            <person name="Gladieux P."/>
            <person name="Thoren M.H."/>
            <person name="Johannesson H."/>
        </authorList>
    </citation>
    <scope>NUCLEOTIDE SEQUENCE</scope>
    <source>
        <strain evidence="1">CBS 103.79</strain>
    </source>
</reference>
<evidence type="ECO:0000313" key="2">
    <source>
        <dbReference type="Proteomes" id="UP001303889"/>
    </source>
</evidence>
<protein>
    <recommendedName>
        <fullName evidence="3">Protein-ribulosamine 3-kinase</fullName>
    </recommendedName>
</protein>
<dbReference type="InterPro" id="IPR011009">
    <property type="entry name" value="Kinase-like_dom_sf"/>
</dbReference>
<proteinExistence type="predicted"/>
<comment type="caution">
    <text evidence="1">The sequence shown here is derived from an EMBL/GenBank/DDBJ whole genome shotgun (WGS) entry which is preliminary data.</text>
</comment>
<dbReference type="SUPFAM" id="SSF56112">
    <property type="entry name" value="Protein kinase-like (PK-like)"/>
    <property type="match status" value="1"/>
</dbReference>
<dbReference type="Proteomes" id="UP001303889">
    <property type="component" value="Unassembled WGS sequence"/>
</dbReference>
<name>A0AAN6MNI3_9PEZI</name>
<dbReference type="AlphaFoldDB" id="A0AAN6MNI3"/>
<dbReference type="EMBL" id="MU855410">
    <property type="protein sequence ID" value="KAK3904177.1"/>
    <property type="molecule type" value="Genomic_DNA"/>
</dbReference>
<keyword evidence="2" id="KW-1185">Reference proteome</keyword>
<evidence type="ECO:0000313" key="1">
    <source>
        <dbReference type="EMBL" id="KAK3904177.1"/>
    </source>
</evidence>
<sequence length="234" mass="26530">MGRTEDCRVFFYNKTKRDAQASGCWFLITFLELDETPPRISEPLAVISKLHRDSVLPTGMFGFHITTFCGPPPMIVDWTDNCGGVLDPMLGEDPELLKLAEEFIKKVVPRLLQPLQTGGRNIKPSLCHRDLWDGNIQMDFQCMRSPRYKVGPDFVRVYRNQIGASELTADFDDRNALYAVRNNIIVAGMWPRWAHLLETSNEEIRRLIAKHPKGLAGFEGDLAPTVKSKVNAKL</sequence>
<gene>
    <name evidence="1" type="ORF">C8A05DRAFT_42722</name>
</gene>
<dbReference type="Gene3D" id="3.90.1200.10">
    <property type="match status" value="1"/>
</dbReference>